<comment type="caution">
    <text evidence="4">The sequence shown here is derived from an EMBL/GenBank/DDBJ whole genome shotgun (WGS) entry which is preliminary data.</text>
</comment>
<evidence type="ECO:0000313" key="4">
    <source>
        <dbReference type="EMBL" id="KAF5326933.1"/>
    </source>
</evidence>
<feature type="domain" description="DUF7330" evidence="3">
    <location>
        <begin position="41"/>
        <end position="225"/>
    </location>
</feature>
<feature type="region of interest" description="Disordered" evidence="1">
    <location>
        <begin position="1"/>
        <end position="35"/>
    </location>
</feature>
<name>A0A8H5BQX3_9AGAR</name>
<sequence length="301" mass="33252">MVDRHKSTFISPSQNPSTQDGASSPSPKHRYPIPAGVQPTNCIQISTVDSIRGVYTIDPGLTPPAFLFTQPPHGYQDRQNVLIESQGGNVYVDLFFLPSSDKHKMISMTLKSHQGSASVRVHDADPQDASWIRGPISIMVTASKKADIYIPRSFRGPLQLVTGNTGEVCYSNALKAEVAPVFSRNGVHNCFIGGLPDGEDVIQTWTGDQLTAAANGAINLYFDDEGDIPTKDTSTGHWAQLQRRLTRRVTSPVAPRPLRVFSIRVARILRDIPRPLAFLYLSIVLVLLYDCIFLLITYFMK</sequence>
<feature type="transmembrane region" description="Helical" evidence="2">
    <location>
        <begin position="277"/>
        <end position="300"/>
    </location>
</feature>
<dbReference type="InterPro" id="IPR055754">
    <property type="entry name" value="DUF7330"/>
</dbReference>
<evidence type="ECO:0000259" key="3">
    <source>
        <dbReference type="Pfam" id="PF24016"/>
    </source>
</evidence>
<accession>A0A8H5BQX3</accession>
<dbReference type="Pfam" id="PF24016">
    <property type="entry name" value="DUF7330"/>
    <property type="match status" value="1"/>
</dbReference>
<evidence type="ECO:0000256" key="1">
    <source>
        <dbReference type="SAM" id="MobiDB-lite"/>
    </source>
</evidence>
<keyword evidence="2" id="KW-1133">Transmembrane helix</keyword>
<dbReference type="AlphaFoldDB" id="A0A8H5BQX3"/>
<evidence type="ECO:0000313" key="5">
    <source>
        <dbReference type="Proteomes" id="UP000567179"/>
    </source>
</evidence>
<gene>
    <name evidence="4" type="ORF">D9619_004297</name>
</gene>
<dbReference type="Proteomes" id="UP000567179">
    <property type="component" value="Unassembled WGS sequence"/>
</dbReference>
<keyword evidence="2" id="KW-0472">Membrane</keyword>
<evidence type="ECO:0000256" key="2">
    <source>
        <dbReference type="SAM" id="Phobius"/>
    </source>
</evidence>
<organism evidence="4 5">
    <name type="scientific">Psilocybe cf. subviscida</name>
    <dbReference type="NCBI Taxonomy" id="2480587"/>
    <lineage>
        <taxon>Eukaryota</taxon>
        <taxon>Fungi</taxon>
        <taxon>Dikarya</taxon>
        <taxon>Basidiomycota</taxon>
        <taxon>Agaricomycotina</taxon>
        <taxon>Agaricomycetes</taxon>
        <taxon>Agaricomycetidae</taxon>
        <taxon>Agaricales</taxon>
        <taxon>Agaricineae</taxon>
        <taxon>Strophariaceae</taxon>
        <taxon>Psilocybe</taxon>
    </lineage>
</organism>
<dbReference type="OrthoDB" id="5289249at2759"/>
<keyword evidence="2" id="KW-0812">Transmembrane</keyword>
<feature type="compositionally biased region" description="Polar residues" evidence="1">
    <location>
        <begin position="8"/>
        <end position="26"/>
    </location>
</feature>
<protein>
    <recommendedName>
        <fullName evidence="3">DUF7330 domain-containing protein</fullName>
    </recommendedName>
</protein>
<proteinExistence type="predicted"/>
<keyword evidence="5" id="KW-1185">Reference proteome</keyword>
<reference evidence="4 5" key="1">
    <citation type="journal article" date="2020" name="ISME J.">
        <title>Uncovering the hidden diversity of litter-decomposition mechanisms in mushroom-forming fungi.</title>
        <authorList>
            <person name="Floudas D."/>
            <person name="Bentzer J."/>
            <person name="Ahren D."/>
            <person name="Johansson T."/>
            <person name="Persson P."/>
            <person name="Tunlid A."/>
        </authorList>
    </citation>
    <scope>NUCLEOTIDE SEQUENCE [LARGE SCALE GENOMIC DNA]</scope>
    <source>
        <strain evidence="4 5">CBS 101986</strain>
    </source>
</reference>
<dbReference type="EMBL" id="JAACJJ010000014">
    <property type="protein sequence ID" value="KAF5326933.1"/>
    <property type="molecule type" value="Genomic_DNA"/>
</dbReference>